<dbReference type="InterPro" id="IPR001584">
    <property type="entry name" value="Integrase_cat-core"/>
</dbReference>
<organism evidence="5">
    <name type="scientific">Tanacetum cinerariifolium</name>
    <name type="common">Dalmatian daisy</name>
    <name type="synonym">Chrysanthemum cinerariifolium</name>
    <dbReference type="NCBI Taxonomy" id="118510"/>
    <lineage>
        <taxon>Eukaryota</taxon>
        <taxon>Viridiplantae</taxon>
        <taxon>Streptophyta</taxon>
        <taxon>Embryophyta</taxon>
        <taxon>Tracheophyta</taxon>
        <taxon>Spermatophyta</taxon>
        <taxon>Magnoliopsida</taxon>
        <taxon>eudicotyledons</taxon>
        <taxon>Gunneridae</taxon>
        <taxon>Pentapetalae</taxon>
        <taxon>asterids</taxon>
        <taxon>campanulids</taxon>
        <taxon>Asterales</taxon>
        <taxon>Asteraceae</taxon>
        <taxon>Asteroideae</taxon>
        <taxon>Anthemideae</taxon>
        <taxon>Anthemidinae</taxon>
        <taxon>Tanacetum</taxon>
    </lineage>
</organism>
<feature type="region of interest" description="Disordered" evidence="3">
    <location>
        <begin position="815"/>
        <end position="852"/>
    </location>
</feature>
<dbReference type="CDD" id="cd09272">
    <property type="entry name" value="RNase_HI_RT_Ty1"/>
    <property type="match status" value="1"/>
</dbReference>
<dbReference type="GO" id="GO:0016787">
    <property type="term" value="F:hydrolase activity"/>
    <property type="evidence" value="ECO:0007669"/>
    <property type="project" value="UniProtKB-KW"/>
</dbReference>
<reference evidence="5" key="1">
    <citation type="journal article" date="2019" name="Sci. Rep.">
        <title>Draft genome of Tanacetum cinerariifolium, the natural source of mosquito coil.</title>
        <authorList>
            <person name="Yamashiro T."/>
            <person name="Shiraishi A."/>
            <person name="Satake H."/>
            <person name="Nakayama K."/>
        </authorList>
    </citation>
    <scope>NUCLEOTIDE SEQUENCE</scope>
</reference>
<name>A0A6L2LCJ3_TANCI</name>
<feature type="compositionally biased region" description="Polar residues" evidence="3">
    <location>
        <begin position="843"/>
        <end position="852"/>
    </location>
</feature>
<dbReference type="GO" id="GO:0015074">
    <property type="term" value="P:DNA integration"/>
    <property type="evidence" value="ECO:0007669"/>
    <property type="project" value="InterPro"/>
</dbReference>
<keyword evidence="2" id="KW-0378">Hydrolase</keyword>
<protein>
    <recommendedName>
        <fullName evidence="4">Integrase catalytic domain-containing protein</fullName>
    </recommendedName>
</protein>
<dbReference type="AlphaFoldDB" id="A0A6L2LCJ3"/>
<evidence type="ECO:0000313" key="5">
    <source>
        <dbReference type="EMBL" id="GEU57924.1"/>
    </source>
</evidence>
<evidence type="ECO:0000256" key="3">
    <source>
        <dbReference type="SAM" id="MobiDB-lite"/>
    </source>
</evidence>
<dbReference type="PANTHER" id="PTHR42648:SF32">
    <property type="entry name" value="RIBONUCLEASE H-LIKE DOMAIN, GAG-PRE-INTEGRASE DOMAIN PROTEIN-RELATED"/>
    <property type="match status" value="1"/>
</dbReference>
<feature type="compositionally biased region" description="Basic and acidic residues" evidence="3">
    <location>
        <begin position="400"/>
        <end position="418"/>
    </location>
</feature>
<dbReference type="Pfam" id="PF13976">
    <property type="entry name" value="gag_pre-integrs"/>
    <property type="match status" value="1"/>
</dbReference>
<dbReference type="Pfam" id="PF07727">
    <property type="entry name" value="RVT_2"/>
    <property type="match status" value="1"/>
</dbReference>
<dbReference type="SUPFAM" id="SSF53098">
    <property type="entry name" value="Ribonuclease H-like"/>
    <property type="match status" value="1"/>
</dbReference>
<evidence type="ECO:0000256" key="1">
    <source>
        <dbReference type="ARBA" id="ARBA00022723"/>
    </source>
</evidence>
<dbReference type="InterPro" id="IPR012337">
    <property type="entry name" value="RNaseH-like_sf"/>
</dbReference>
<dbReference type="EMBL" id="BKCJ010003914">
    <property type="protein sequence ID" value="GEU57924.1"/>
    <property type="molecule type" value="Genomic_DNA"/>
</dbReference>
<gene>
    <name evidence="5" type="ORF">Tci_029902</name>
</gene>
<dbReference type="InterPro" id="IPR036397">
    <property type="entry name" value="RNaseH_sf"/>
</dbReference>
<accession>A0A6L2LCJ3</accession>
<comment type="caution">
    <text evidence="5">The sequence shown here is derived from an EMBL/GenBank/DDBJ whole genome shotgun (WGS) entry which is preliminary data.</text>
</comment>
<sequence>MAPRAVLMKTSLRPHNSARPVITAHLRTIVYCARPMSCFSKSVQSIVKSPYQQRTSFTNKIFSQTVNIARPRPVNTAWRVNIDRPRPVNTVRPRLVNTTRPNSSVVNAVRATGNTSYLLDFKEFNGGYVTFGEEQMVVELLVKELFTLILLRVPRRNNIYSVDMKNIVLKESLTCLVAKATLNESMLWHRWLGHINFKNINKLVKDNLVRATKDETSGILKKFIIEIENLVDKKVKVIRCDNRTEFKNSVLNDFYVMKCIRREYSVARTPQQNGVAERRNKTLIEAARTMLDDSKFPTTFWAKAVNTACYVQNKVFRVYNLRTNKVEENLHIRFLEDKPSTNSNDFVGIEENIGKGHSSKKTGSSQDYILMPLWKDGSLFDSSSKNATNDKPRSSCNAGNKDDNDVNKDSGIDAHEKSTNSINDVNNVRPSINAASTDFDTSSLNINTVSLTVSTASPEATHVDFLSDKPERDMSNINTTYQVLSTPNTRIHKDHSLDLVIGDVQSGVLTRKMTKTTQEQGFISIVYEEKTHEDLNTCLKSYFSSNYKRFGFWWICLKGFMVYQMDVKSAFLYVRIKEEVYVCQPLRFEDPDHPDKVYKVVKALYGLHQALRAWYETLSKYLLGNGFHKGKIDQTLFIRRQNGDILLVHVSVDDIIFGSTKKELCNEFERLMKDSQDKYVTEVLRMFNLSDAKTANTPVDIGKPLVKDADGDDIDVYLYRYMIGSLMYLTASRPDIIYVVCYPRDCPFELVAYTDSDYARASQDRKSTTGGCQFLGRRLISWQYKKQTVVTTSTSEAEYVAAASCCGQGEGSTVPIESYHTPSGAPTSLRPPLSSPSSIPTRQETVVPQPSSPTYTYVADEAAFTGVDARHGGAATTASTQGEAHSQPNDQLGVFSASKVLANVAKVHTYTRRRRAVSTSSGGVSTASRMISIVGESVSTVGVSMLVSTAGMIDKGKGIMEESESDVIKTKRQQEQERLAQTFTKEEWENIRARVKADEELTQRLQVEERDTYSEVDQAKMLVDLINQRKKYFAAKRAEESRKKPMTQAQQRTYMSNYIKHMGSYTLKQLKKLYFDEIKELFEATMRKEEPKHEESKKQKTSEALGDDLVMLWSLVKERFNSIEPTDDKERELWVELKRLFKLDTNVEL</sequence>
<proteinExistence type="predicted"/>
<dbReference type="PANTHER" id="PTHR42648">
    <property type="entry name" value="TRANSPOSASE, PUTATIVE-RELATED"/>
    <property type="match status" value="1"/>
</dbReference>
<feature type="region of interest" description="Disordered" evidence="3">
    <location>
        <begin position="384"/>
        <end position="427"/>
    </location>
</feature>
<dbReference type="GO" id="GO:0003676">
    <property type="term" value="F:nucleic acid binding"/>
    <property type="evidence" value="ECO:0007669"/>
    <property type="project" value="InterPro"/>
</dbReference>
<dbReference type="PROSITE" id="PS50994">
    <property type="entry name" value="INTEGRASE"/>
    <property type="match status" value="1"/>
</dbReference>
<dbReference type="InterPro" id="IPR043502">
    <property type="entry name" value="DNA/RNA_pol_sf"/>
</dbReference>
<evidence type="ECO:0000259" key="4">
    <source>
        <dbReference type="PROSITE" id="PS50994"/>
    </source>
</evidence>
<dbReference type="InterPro" id="IPR039537">
    <property type="entry name" value="Retrotran_Ty1/copia-like"/>
</dbReference>
<keyword evidence="1" id="KW-0479">Metal-binding</keyword>
<feature type="compositionally biased region" description="Low complexity" evidence="3">
    <location>
        <begin position="826"/>
        <end position="842"/>
    </location>
</feature>
<dbReference type="InterPro" id="IPR013103">
    <property type="entry name" value="RVT_2"/>
</dbReference>
<feature type="domain" description="Integrase catalytic" evidence="4">
    <location>
        <begin position="150"/>
        <end position="335"/>
    </location>
</feature>
<evidence type="ECO:0000256" key="2">
    <source>
        <dbReference type="ARBA" id="ARBA00022801"/>
    </source>
</evidence>
<dbReference type="SUPFAM" id="SSF56672">
    <property type="entry name" value="DNA/RNA polymerases"/>
    <property type="match status" value="1"/>
</dbReference>
<dbReference type="InterPro" id="IPR025724">
    <property type="entry name" value="GAG-pre-integrase_dom"/>
</dbReference>
<dbReference type="GO" id="GO:0046872">
    <property type="term" value="F:metal ion binding"/>
    <property type="evidence" value="ECO:0007669"/>
    <property type="project" value="UniProtKB-KW"/>
</dbReference>
<dbReference type="Gene3D" id="3.30.420.10">
    <property type="entry name" value="Ribonuclease H-like superfamily/Ribonuclease H"/>
    <property type="match status" value="1"/>
</dbReference>